<evidence type="ECO:0000256" key="1">
    <source>
        <dbReference type="ARBA" id="ARBA00006354"/>
    </source>
</evidence>
<dbReference type="EMBL" id="CP021255">
    <property type="protein sequence ID" value="AVD71142.1"/>
    <property type="molecule type" value="Genomic_DNA"/>
</dbReference>
<dbReference type="KEGG" id="deo:CAY53_06305"/>
<dbReference type="Pfam" id="PF13541">
    <property type="entry name" value="ChlI"/>
    <property type="match status" value="1"/>
</dbReference>
<organism evidence="5 6">
    <name type="scientific">Desulfobulbus oralis</name>
    <dbReference type="NCBI Taxonomy" id="1986146"/>
    <lineage>
        <taxon>Bacteria</taxon>
        <taxon>Pseudomonadati</taxon>
        <taxon>Thermodesulfobacteriota</taxon>
        <taxon>Desulfobulbia</taxon>
        <taxon>Desulfobulbales</taxon>
        <taxon>Desulfobulbaceae</taxon>
        <taxon>Desulfobulbus</taxon>
    </lineage>
</organism>
<dbReference type="InterPro" id="IPR025158">
    <property type="entry name" value="Mg_chelat-rel_C"/>
</dbReference>
<dbReference type="PRINTS" id="PR01657">
    <property type="entry name" value="MCMFAMILY"/>
</dbReference>
<dbReference type="Pfam" id="PF01078">
    <property type="entry name" value="Mg_chelatase"/>
    <property type="match status" value="1"/>
</dbReference>
<gene>
    <name evidence="5" type="ORF">CAY53_06305</name>
</gene>
<comment type="similarity">
    <text evidence="1">Belongs to the Mg-chelatase subunits D/I family. ComM subfamily.</text>
</comment>
<sequence length="511" mass="54067">MLAKALSATLAGVDARMVQVEVDLAQGLPSFATVGLAEGAVREAKDRVRAAIKNSGYSFPLGRITVNLAPAAVRKEGTGYDLPMALGILAAAGALAAELLDGVMVCGELSLDGALRPVPGVLPMALAARAHGCRRMLVPLDNVREAALVEGIAAYGAARLEQALDFLAGRASLTPAQADIAAVFAAGRQDLPDFAEVRGQKSVKRAFEIAAAGGHNILVCGVPGTGKTMMARRLPSILPALTLAEAYETSRIYSCAGLLPAESPLITVRPFRSPHHTVSDAGLIGGGQTPRPGEVSLAHNGVLFLDELPEFRKQVLEVLRQPLEDGGVTIARAASSLRFPARFMLVAAMNPCPCGHLGDPARPCTCSPLAVQRYRSRISGPLLDRIDLHIEAPPVPVKELLNQPVGEPSAAIRKRVQAARLIQAKRFAREKQLYCNAQMGTREVGKHCPLDAASSALLHQAVNRLGLSARAYYRILKIARTIADLEAAPALRDVHVAEAVQYRRLAFSGPA</sequence>
<dbReference type="Proteomes" id="UP000239867">
    <property type="component" value="Chromosome"/>
</dbReference>
<accession>A0A2L1GN99</accession>
<reference evidence="5" key="1">
    <citation type="submission" date="2017-05" db="EMBL/GenBank/DDBJ databases">
        <authorList>
            <person name="Song R."/>
            <person name="Chenine A.L."/>
            <person name="Ruprecht R.M."/>
        </authorList>
    </citation>
    <scope>NUCLEOTIDE SEQUENCE</scope>
    <source>
        <strain evidence="5">ORNL</strain>
    </source>
</reference>
<keyword evidence="5" id="KW-0378">Hydrolase</keyword>
<dbReference type="NCBIfam" id="TIGR00368">
    <property type="entry name" value="YifB family Mg chelatase-like AAA ATPase"/>
    <property type="match status" value="1"/>
</dbReference>
<dbReference type="OrthoDB" id="9813147at2"/>
<keyword evidence="5" id="KW-0645">Protease</keyword>
<dbReference type="GO" id="GO:0006508">
    <property type="term" value="P:proteolysis"/>
    <property type="evidence" value="ECO:0007669"/>
    <property type="project" value="UniProtKB-KW"/>
</dbReference>
<feature type="domain" description="AAA+ ATPase" evidence="4">
    <location>
        <begin position="213"/>
        <end position="396"/>
    </location>
</feature>
<dbReference type="InterPro" id="IPR014721">
    <property type="entry name" value="Ribsml_uS5_D2-typ_fold_subgr"/>
</dbReference>
<keyword evidence="2" id="KW-0547">Nucleotide-binding</keyword>
<dbReference type="InterPro" id="IPR003593">
    <property type="entry name" value="AAA+_ATPase"/>
</dbReference>
<dbReference type="GO" id="GO:0003677">
    <property type="term" value="F:DNA binding"/>
    <property type="evidence" value="ECO:0007669"/>
    <property type="project" value="InterPro"/>
</dbReference>
<dbReference type="RefSeq" id="WP_104936416.1">
    <property type="nucleotide sequence ID" value="NZ_CP021255.1"/>
</dbReference>
<dbReference type="InterPro" id="IPR001208">
    <property type="entry name" value="MCM_dom"/>
</dbReference>
<dbReference type="PANTHER" id="PTHR32039:SF7">
    <property type="entry name" value="COMPETENCE PROTEIN COMM"/>
    <property type="match status" value="1"/>
</dbReference>
<dbReference type="Gene3D" id="3.40.50.300">
    <property type="entry name" value="P-loop containing nucleotide triphosphate hydrolases"/>
    <property type="match status" value="1"/>
</dbReference>
<evidence type="ECO:0000313" key="6">
    <source>
        <dbReference type="Proteomes" id="UP000239867"/>
    </source>
</evidence>
<dbReference type="GO" id="GO:0005524">
    <property type="term" value="F:ATP binding"/>
    <property type="evidence" value="ECO:0007669"/>
    <property type="project" value="UniProtKB-KW"/>
</dbReference>
<proteinExistence type="inferred from homology"/>
<reference evidence="5" key="2">
    <citation type="journal article" date="2018" name="MBio">
        <title>Insights into the evolution of host association through the isolation and characterization of a novel human periodontal pathobiont, Desulfobulbus oralis.</title>
        <authorList>
            <person name="Cross K.L."/>
            <person name="Chirania P."/>
            <person name="Xiong W."/>
            <person name="Beall C.J."/>
            <person name="Elkins J.G."/>
            <person name="Giannone R.J."/>
            <person name="Griffen A.L."/>
            <person name="Guss A.M."/>
            <person name="Hettich R.L."/>
            <person name="Joshi S.S."/>
            <person name="Mokrzan E.M."/>
            <person name="Martin R.K."/>
            <person name="Zhulin I.B."/>
            <person name="Leys E.J."/>
            <person name="Podar M."/>
        </authorList>
    </citation>
    <scope>NUCLEOTIDE SEQUENCE [LARGE SCALE GENOMIC DNA]</scope>
    <source>
        <strain evidence="5">ORNL</strain>
    </source>
</reference>
<dbReference type="InterPro" id="IPR027417">
    <property type="entry name" value="P-loop_NTPase"/>
</dbReference>
<evidence type="ECO:0000259" key="4">
    <source>
        <dbReference type="SMART" id="SM00382"/>
    </source>
</evidence>
<evidence type="ECO:0000256" key="3">
    <source>
        <dbReference type="ARBA" id="ARBA00022840"/>
    </source>
</evidence>
<name>A0A2L1GN99_9BACT</name>
<dbReference type="InterPro" id="IPR000523">
    <property type="entry name" value="Mg_chelatse_chII-like_cat_dom"/>
</dbReference>
<evidence type="ECO:0000313" key="5">
    <source>
        <dbReference type="EMBL" id="AVD71142.1"/>
    </source>
</evidence>
<keyword evidence="3" id="KW-0067">ATP-binding</keyword>
<keyword evidence="6" id="KW-1185">Reference proteome</keyword>
<dbReference type="InterPro" id="IPR020568">
    <property type="entry name" value="Ribosomal_Su5_D2-typ_SF"/>
</dbReference>
<evidence type="ECO:0000256" key="2">
    <source>
        <dbReference type="ARBA" id="ARBA00022741"/>
    </source>
</evidence>
<dbReference type="AlphaFoldDB" id="A0A2L1GN99"/>
<dbReference type="Gene3D" id="3.30.230.10">
    <property type="match status" value="1"/>
</dbReference>
<dbReference type="GO" id="GO:0008233">
    <property type="term" value="F:peptidase activity"/>
    <property type="evidence" value="ECO:0007669"/>
    <property type="project" value="UniProtKB-KW"/>
</dbReference>
<dbReference type="SUPFAM" id="SSF54211">
    <property type="entry name" value="Ribosomal protein S5 domain 2-like"/>
    <property type="match status" value="1"/>
</dbReference>
<dbReference type="SUPFAM" id="SSF52540">
    <property type="entry name" value="P-loop containing nucleoside triphosphate hydrolases"/>
    <property type="match status" value="1"/>
</dbReference>
<dbReference type="InterPro" id="IPR045006">
    <property type="entry name" value="CHLI-like"/>
</dbReference>
<dbReference type="InterPro" id="IPR004482">
    <property type="entry name" value="Mg_chelat-rel"/>
</dbReference>
<dbReference type="PANTHER" id="PTHR32039">
    <property type="entry name" value="MAGNESIUM-CHELATASE SUBUNIT CHLI"/>
    <property type="match status" value="1"/>
</dbReference>
<dbReference type="SMART" id="SM00382">
    <property type="entry name" value="AAA"/>
    <property type="match status" value="1"/>
</dbReference>
<protein>
    <submittedName>
        <fullName evidence="5">ATP-dependent protease</fullName>
    </submittedName>
</protein>
<dbReference type="Pfam" id="PF13335">
    <property type="entry name" value="Mg_chelatase_C"/>
    <property type="match status" value="1"/>
</dbReference>